<sequence>MKVKDLQVDLLEKLVWGSGMDPALDSF</sequence>
<protein>
    <submittedName>
        <fullName evidence="1">Uncharacterized protein</fullName>
    </submittedName>
</protein>
<dbReference type="EMBL" id="UINC01013075">
    <property type="protein sequence ID" value="SVA56712.1"/>
    <property type="molecule type" value="Genomic_DNA"/>
</dbReference>
<dbReference type="AlphaFoldDB" id="A0A381WWJ6"/>
<name>A0A381WWJ6_9ZZZZ</name>
<reference evidence="1" key="1">
    <citation type="submission" date="2018-05" db="EMBL/GenBank/DDBJ databases">
        <authorList>
            <person name="Lanie J.A."/>
            <person name="Ng W.-L."/>
            <person name="Kazmierczak K.M."/>
            <person name="Andrzejewski T.M."/>
            <person name="Davidsen T.M."/>
            <person name="Wayne K.J."/>
            <person name="Tettelin H."/>
            <person name="Glass J.I."/>
            <person name="Rusch D."/>
            <person name="Podicherti R."/>
            <person name="Tsui H.-C.T."/>
            <person name="Winkler M.E."/>
        </authorList>
    </citation>
    <scope>NUCLEOTIDE SEQUENCE</scope>
</reference>
<proteinExistence type="predicted"/>
<organism evidence="1">
    <name type="scientific">marine metagenome</name>
    <dbReference type="NCBI Taxonomy" id="408172"/>
    <lineage>
        <taxon>unclassified sequences</taxon>
        <taxon>metagenomes</taxon>
        <taxon>ecological metagenomes</taxon>
    </lineage>
</organism>
<accession>A0A381WWJ6</accession>
<gene>
    <name evidence="1" type="ORF">METZ01_LOCUS109566</name>
</gene>
<evidence type="ECO:0000313" key="1">
    <source>
        <dbReference type="EMBL" id="SVA56712.1"/>
    </source>
</evidence>